<protein>
    <submittedName>
        <fullName evidence="1">Str. FM013</fullName>
    </submittedName>
</protein>
<dbReference type="AlphaFoldDB" id="A0A0G4NXR3"/>
<accession>A0A0G4NXR3</accession>
<reference evidence="1 2" key="1">
    <citation type="journal article" date="2014" name="Nat. Commun.">
        <title>Multiple recent horizontal transfers of a large genomic region in cheese making fungi.</title>
        <authorList>
            <person name="Cheeseman K."/>
            <person name="Ropars J."/>
            <person name="Renault P."/>
            <person name="Dupont J."/>
            <person name="Gouzy J."/>
            <person name="Branca A."/>
            <person name="Abraham A.L."/>
            <person name="Ceppi M."/>
            <person name="Conseiller E."/>
            <person name="Debuchy R."/>
            <person name="Malagnac F."/>
            <person name="Goarin A."/>
            <person name="Silar P."/>
            <person name="Lacoste S."/>
            <person name="Sallet E."/>
            <person name="Bensimon A."/>
            <person name="Giraud T."/>
            <person name="Brygoo Y."/>
        </authorList>
    </citation>
    <scope>NUCLEOTIDE SEQUENCE [LARGE SCALE GENOMIC DNA]</scope>
    <source>
        <strain evidence="2">FM 013</strain>
    </source>
</reference>
<dbReference type="EMBL" id="HG793135">
    <property type="protein sequence ID" value="CRL18836.1"/>
    <property type="molecule type" value="Genomic_DNA"/>
</dbReference>
<evidence type="ECO:0000313" key="2">
    <source>
        <dbReference type="Proteomes" id="UP000053732"/>
    </source>
</evidence>
<gene>
    <name evidence="1" type="ORF">PCAMFM013_S002g000706</name>
</gene>
<dbReference type="Proteomes" id="UP000053732">
    <property type="component" value="Unassembled WGS sequence"/>
</dbReference>
<name>A0A0G4NXR3_PENC3</name>
<keyword evidence="2" id="KW-1185">Reference proteome</keyword>
<proteinExistence type="predicted"/>
<evidence type="ECO:0000313" key="1">
    <source>
        <dbReference type="EMBL" id="CRL18836.1"/>
    </source>
</evidence>
<organism evidence="1 2">
    <name type="scientific">Penicillium camemberti (strain FM 013)</name>
    <dbReference type="NCBI Taxonomy" id="1429867"/>
    <lineage>
        <taxon>Eukaryota</taxon>
        <taxon>Fungi</taxon>
        <taxon>Dikarya</taxon>
        <taxon>Ascomycota</taxon>
        <taxon>Pezizomycotina</taxon>
        <taxon>Eurotiomycetes</taxon>
        <taxon>Eurotiomycetidae</taxon>
        <taxon>Eurotiales</taxon>
        <taxon>Aspergillaceae</taxon>
        <taxon>Penicillium</taxon>
    </lineage>
</organism>
<sequence>MIPVPCGSHVSPLPPRCHRKAYGTPSANEHPPYPLPTKSFPIVAFPCRPLTCQVSTVTAMAGTV</sequence>